<dbReference type="Proteomes" id="UP000040453">
    <property type="component" value="Unassembled WGS sequence"/>
</dbReference>
<keyword evidence="1" id="KW-0812">Transmembrane</keyword>
<proteinExistence type="predicted"/>
<dbReference type="AlphaFoldDB" id="A0A0A1MTZ0"/>
<feature type="transmembrane region" description="Helical" evidence="1">
    <location>
        <begin position="7"/>
        <end position="27"/>
    </location>
</feature>
<evidence type="ECO:0000313" key="3">
    <source>
        <dbReference type="Proteomes" id="UP000040453"/>
    </source>
</evidence>
<accession>A0A0A1MTZ0</accession>
<keyword evidence="1" id="KW-1133">Transmembrane helix</keyword>
<sequence>MDHLKRYSIIYIAFLFISVILISFYVMDEETLDFKWKTVSGDEAVMKDVTILGDGQSSPGMASYYSVVSEPFQLSVDESKRIDQSRESYYGWYYSDLQIEKYVKEYKSFMRGKNQWSENFAETDNQLIYVDGNENNWDMNEQNHIGVEILDKETENVSSFELAVEDQQIYGVSSITADNHNKLYVQLYMEGQYDEITDVYTDENGILVIDLNNQTIEDIRFPQRDMESKEGIEPSLTYQDSGLINGEMHYLYTYDEYKVDQNGVYVGDSPLKYELRLYNVEQDSFQSIDLQEANFYGGDFFRIYDGTVYAGMLQGENYSLTKFDENLEEQETVFEENVFDAEMEIGQEEVYPLTDVHNGYFYVVFPAYSTLTVADISINVFDLETGENVYQGIIQAAESMKQYQYFDLYQMEFEDK</sequence>
<protein>
    <submittedName>
        <fullName evidence="2">Uncharacterized protein</fullName>
    </submittedName>
</protein>
<dbReference type="EMBL" id="CDGG01000001">
    <property type="protein sequence ID" value="CEI82386.1"/>
    <property type="molecule type" value="Genomic_DNA"/>
</dbReference>
<keyword evidence="1" id="KW-0472">Membrane</keyword>
<dbReference type="RefSeq" id="WP_042532176.1">
    <property type="nucleotide sequence ID" value="NZ_CDGG01000001.1"/>
</dbReference>
<evidence type="ECO:0000256" key="1">
    <source>
        <dbReference type="SAM" id="Phobius"/>
    </source>
</evidence>
<dbReference type="STRING" id="545501.BN997_02250"/>
<name>A0A0A1MTZ0_9BACI</name>
<evidence type="ECO:0000313" key="2">
    <source>
        <dbReference type="EMBL" id="CEI82386.1"/>
    </source>
</evidence>
<gene>
    <name evidence="2" type="ORF">BN997_02250</name>
</gene>
<reference evidence="2 3" key="1">
    <citation type="submission" date="2014-11" db="EMBL/GenBank/DDBJ databases">
        <authorList>
            <person name="Urmite Genomes Urmite Genomes"/>
        </authorList>
    </citation>
    <scope>NUCLEOTIDE SEQUENCE [LARGE SCALE GENOMIC DNA]</scope>
    <source>
        <strain evidence="2 3">Oc5</strain>
    </source>
</reference>
<organism evidence="2 3">
    <name type="scientific">Oceanobacillus oncorhynchi</name>
    <dbReference type="NCBI Taxonomy" id="545501"/>
    <lineage>
        <taxon>Bacteria</taxon>
        <taxon>Bacillati</taxon>
        <taxon>Bacillota</taxon>
        <taxon>Bacilli</taxon>
        <taxon>Bacillales</taxon>
        <taxon>Bacillaceae</taxon>
        <taxon>Oceanobacillus</taxon>
    </lineage>
</organism>
<dbReference type="OrthoDB" id="2433869at2"/>
<keyword evidence="3" id="KW-1185">Reference proteome</keyword>